<reference evidence="2 3" key="1">
    <citation type="submission" date="2020-09" db="EMBL/GenBank/DDBJ databases">
        <title>Novel species in genus Gordonia.</title>
        <authorList>
            <person name="Zhang G."/>
        </authorList>
    </citation>
    <scope>NUCLEOTIDE SEQUENCE [LARGE SCALE GENOMIC DNA]</scope>
    <source>
        <strain evidence="2 3">ON-33</strain>
    </source>
</reference>
<accession>A0ABR7WGM4</accession>
<protein>
    <submittedName>
        <fullName evidence="2">Uncharacterized protein</fullName>
    </submittedName>
</protein>
<evidence type="ECO:0000313" key="2">
    <source>
        <dbReference type="EMBL" id="MBD1321855.1"/>
    </source>
</evidence>
<dbReference type="EMBL" id="JACWMS010000004">
    <property type="protein sequence ID" value="MBD1321855.1"/>
    <property type="molecule type" value="Genomic_DNA"/>
</dbReference>
<keyword evidence="3" id="KW-1185">Reference proteome</keyword>
<name>A0ABR7WGM4_9ACTN</name>
<feature type="region of interest" description="Disordered" evidence="1">
    <location>
        <begin position="276"/>
        <end position="309"/>
    </location>
</feature>
<dbReference type="RefSeq" id="WP_190268299.1">
    <property type="nucleotide sequence ID" value="NZ_BAABAD010000004.1"/>
</dbReference>
<proteinExistence type="predicted"/>
<comment type="caution">
    <text evidence="2">The sequence shown here is derived from an EMBL/GenBank/DDBJ whole genome shotgun (WGS) entry which is preliminary data.</text>
</comment>
<evidence type="ECO:0000313" key="3">
    <source>
        <dbReference type="Proteomes" id="UP000602395"/>
    </source>
</evidence>
<evidence type="ECO:0000256" key="1">
    <source>
        <dbReference type="SAM" id="MobiDB-lite"/>
    </source>
</evidence>
<sequence>MAQPTASAIIEGFLLRSRRIMAHSLIREQAAMMSSLHGGTVKISVTRNVKTGEESHRIKIEYPPEEAMESLASRVRPLILAKEPIYCLKVLDALEQVVDTDALNEEIDLDWWREEWKNIIDGNGEAQAYIVGTASGQITDRKLTYAWIYGDLVHATTPRSLVIKDLSIDDRYHAAAPGIARICNLVITTHIMLVSLIDKGLLTIDSEVFSERVVVTKTSVDRKVEVYMAPAEGEDGPPPMPADPSQELDPTQWRTVHQVLNEAGLIGSDEIERVIEADAGDHPADDLTRRDYQPPVSPPGQSAGRYFTA</sequence>
<dbReference type="Proteomes" id="UP000602395">
    <property type="component" value="Unassembled WGS sequence"/>
</dbReference>
<gene>
    <name evidence="2" type="ORF">IDF66_19945</name>
</gene>
<feature type="compositionally biased region" description="Basic and acidic residues" evidence="1">
    <location>
        <begin position="276"/>
        <end position="292"/>
    </location>
</feature>
<organism evidence="2 3">
    <name type="scientific">Gordonia hankookensis</name>
    <dbReference type="NCBI Taxonomy" id="589403"/>
    <lineage>
        <taxon>Bacteria</taxon>
        <taxon>Bacillati</taxon>
        <taxon>Actinomycetota</taxon>
        <taxon>Actinomycetes</taxon>
        <taxon>Mycobacteriales</taxon>
        <taxon>Gordoniaceae</taxon>
        <taxon>Gordonia</taxon>
    </lineage>
</organism>